<dbReference type="Pfam" id="PF00172">
    <property type="entry name" value="Zn_clus"/>
    <property type="match status" value="1"/>
</dbReference>
<dbReference type="InterPro" id="IPR001138">
    <property type="entry name" value="Zn2Cys6_DnaBD"/>
</dbReference>
<name>A0A642ULV4_DIURU</name>
<gene>
    <name evidence="3" type="ORF">DIURU_003129</name>
</gene>
<dbReference type="SUPFAM" id="SSF57701">
    <property type="entry name" value="Zn2/Cys6 DNA-binding domain"/>
    <property type="match status" value="1"/>
</dbReference>
<feature type="compositionally biased region" description="Low complexity" evidence="1">
    <location>
        <begin position="7"/>
        <end position="26"/>
    </location>
</feature>
<keyword evidence="4" id="KW-1185">Reference proteome</keyword>
<dbReference type="RefSeq" id="XP_034012038.1">
    <property type="nucleotide sequence ID" value="XM_034155857.1"/>
</dbReference>
<comment type="caution">
    <text evidence="3">The sequence shown here is derived from an EMBL/GenBank/DDBJ whole genome shotgun (WGS) entry which is preliminary data.</text>
</comment>
<dbReference type="SMART" id="SM00066">
    <property type="entry name" value="GAL4"/>
    <property type="match status" value="1"/>
</dbReference>
<evidence type="ECO:0000259" key="2">
    <source>
        <dbReference type="PROSITE" id="PS50048"/>
    </source>
</evidence>
<dbReference type="PANTHER" id="PTHR47657:SF7">
    <property type="entry name" value="STEROL REGULATORY ELEMENT-BINDING PROTEIN ECM22"/>
    <property type="match status" value="1"/>
</dbReference>
<accession>A0A642ULV4</accession>
<dbReference type="PROSITE" id="PS50048">
    <property type="entry name" value="ZN2_CY6_FUNGAL_2"/>
    <property type="match status" value="1"/>
</dbReference>
<feature type="domain" description="Zn(2)-C6 fungal-type" evidence="2">
    <location>
        <begin position="94"/>
        <end position="125"/>
    </location>
</feature>
<sequence length="933" mass="103356">MARPVKAPSQSSPRPSAPSAPLARPLSGHRRRQRSPKSSAPASASSSSSSSTSSLTATAAVAASTTTTGASLSSAPSPPPPASTRRRHTNSKLGCANCKRKKIRCDEQLPQCGKCARGKREVCSYLSLSQAEIQRIRLTHSLRNSQNKLLELEYRLPASASASAVVAGQGVLSGASLEAALGAGVWNGAAVDHHGLSANSAGAALEFVHEGTDLPPLPQWRYGELRFVAVGETDFEWDSASSSAASTAPAVAPAMVAPSVAPLTPLSLAPVAPSLPVPVTPLPPSGATAPPPMAPSYPRPAPRTLPVPGLAFVPTPIPPGLPVQKVAKLAMNSTRVIAREFPRPSPPLAPQFNAAPGQIPPPASSVQLRNILPGGYYQPCRFPKTKRKPRDHSFHSHSHEHHRGKSIGRGPCSIGCSHFRIGKFSLLEHISAMLESNQQPVGGELAWGCLLYIGASAVSNTLRKKSVYHPQFSANIDYVALSSALGVRARKLGQQIRRQFTTHIQLLVSTWHEFADIKYLRQTMMALGFSFLLVVLAADLSFEEYYEVSEKWAVMIKEVGKFAEVFGTNLRQEGEDRSIAGYSVHQIGHNISGSRVPPYPPQFVSELVDNFVRLEPMFSIPLARFSQCSAEYTELQYEYSQLLDYLRDLATVVTKSAQDKDTMTVYPFPDIWRLLKSWHRKVPTGALAFNPKRIVQDTDERQFICDLKATLYMYYQATSVALEAIFPCTKYLCTTQFMAPSHDFFRNKAAMTPRDTPFHALAGPRTAASLQKHNYYAMRLYTFFKHRYLLYHQYIQWTQPFPESLRHHRFKSRAITNAHEVPISSFNNTLIRPEHYPTKEKHTPVTEHDSFLTRTDETMDNQVYSRNIERLNLFQSNVQFDYGTMMLLSDYRYDDSQLHFHDNELTVAGFVEFYEDRVLLLRDAMGWTKPEPS</sequence>
<dbReference type="GO" id="GO:0000981">
    <property type="term" value="F:DNA-binding transcription factor activity, RNA polymerase II-specific"/>
    <property type="evidence" value="ECO:0007669"/>
    <property type="project" value="InterPro"/>
</dbReference>
<dbReference type="CDD" id="cd00067">
    <property type="entry name" value="GAL4"/>
    <property type="match status" value="1"/>
</dbReference>
<proteinExistence type="predicted"/>
<dbReference type="Proteomes" id="UP000449547">
    <property type="component" value="Unassembled WGS sequence"/>
</dbReference>
<reference evidence="3 4" key="1">
    <citation type="submission" date="2019-07" db="EMBL/GenBank/DDBJ databases">
        <title>Genome assembly of two rare yeast pathogens: Diutina rugosa and Trichomonascus ciferrii.</title>
        <authorList>
            <person name="Mixao V."/>
            <person name="Saus E."/>
            <person name="Hansen A."/>
            <person name="Lass-Flor C."/>
            <person name="Gabaldon T."/>
        </authorList>
    </citation>
    <scope>NUCLEOTIDE SEQUENCE [LARGE SCALE GENOMIC DNA]</scope>
    <source>
        <strain evidence="3 4">CBS 613</strain>
    </source>
</reference>
<dbReference type="Gene3D" id="4.10.240.10">
    <property type="entry name" value="Zn(2)-C6 fungal-type DNA-binding domain"/>
    <property type="match status" value="1"/>
</dbReference>
<dbReference type="OrthoDB" id="4937900at2759"/>
<dbReference type="GeneID" id="54781780"/>
<dbReference type="VEuPathDB" id="FungiDB:DIURU_003129"/>
<dbReference type="PANTHER" id="PTHR47657">
    <property type="entry name" value="STEROL REGULATORY ELEMENT-BINDING PROTEIN ECM22"/>
    <property type="match status" value="1"/>
</dbReference>
<dbReference type="InterPro" id="IPR052400">
    <property type="entry name" value="Zn2-C6_fungal_TF"/>
</dbReference>
<dbReference type="EMBL" id="SWFT01000101">
    <property type="protein sequence ID" value="KAA8901601.1"/>
    <property type="molecule type" value="Genomic_DNA"/>
</dbReference>
<evidence type="ECO:0000313" key="3">
    <source>
        <dbReference type="EMBL" id="KAA8901601.1"/>
    </source>
</evidence>
<evidence type="ECO:0000313" key="4">
    <source>
        <dbReference type="Proteomes" id="UP000449547"/>
    </source>
</evidence>
<feature type="region of interest" description="Disordered" evidence="1">
    <location>
        <begin position="386"/>
        <end position="406"/>
    </location>
</feature>
<protein>
    <recommendedName>
        <fullName evidence="2">Zn(2)-C6 fungal-type domain-containing protein</fullName>
    </recommendedName>
</protein>
<dbReference type="PROSITE" id="PS00463">
    <property type="entry name" value="ZN2_CY6_FUNGAL_1"/>
    <property type="match status" value="1"/>
</dbReference>
<dbReference type="GO" id="GO:0008270">
    <property type="term" value="F:zinc ion binding"/>
    <property type="evidence" value="ECO:0007669"/>
    <property type="project" value="InterPro"/>
</dbReference>
<dbReference type="AlphaFoldDB" id="A0A642ULV4"/>
<organism evidence="3 4">
    <name type="scientific">Diutina rugosa</name>
    <name type="common">Yeast</name>
    <name type="synonym">Candida rugosa</name>
    <dbReference type="NCBI Taxonomy" id="5481"/>
    <lineage>
        <taxon>Eukaryota</taxon>
        <taxon>Fungi</taxon>
        <taxon>Dikarya</taxon>
        <taxon>Ascomycota</taxon>
        <taxon>Saccharomycotina</taxon>
        <taxon>Pichiomycetes</taxon>
        <taxon>Debaryomycetaceae</taxon>
        <taxon>Diutina</taxon>
    </lineage>
</organism>
<feature type="compositionally biased region" description="Low complexity" evidence="1">
    <location>
        <begin position="36"/>
        <end position="75"/>
    </location>
</feature>
<evidence type="ECO:0000256" key="1">
    <source>
        <dbReference type="SAM" id="MobiDB-lite"/>
    </source>
</evidence>
<feature type="region of interest" description="Disordered" evidence="1">
    <location>
        <begin position="1"/>
        <end position="91"/>
    </location>
</feature>
<dbReference type="InterPro" id="IPR036864">
    <property type="entry name" value="Zn2-C6_fun-type_DNA-bd_sf"/>
</dbReference>